<name>A0A9D4DWM4_DREPO</name>
<dbReference type="Proteomes" id="UP000828390">
    <property type="component" value="Unassembled WGS sequence"/>
</dbReference>
<dbReference type="EMBL" id="JAIWYP010000009">
    <property type="protein sequence ID" value="KAH3769422.1"/>
    <property type="molecule type" value="Genomic_DNA"/>
</dbReference>
<reference evidence="2" key="1">
    <citation type="journal article" date="2019" name="bioRxiv">
        <title>The Genome of the Zebra Mussel, Dreissena polymorpha: A Resource for Invasive Species Research.</title>
        <authorList>
            <person name="McCartney M.A."/>
            <person name="Auch B."/>
            <person name="Kono T."/>
            <person name="Mallez S."/>
            <person name="Zhang Y."/>
            <person name="Obille A."/>
            <person name="Becker A."/>
            <person name="Abrahante J.E."/>
            <person name="Garbe J."/>
            <person name="Badalamenti J.P."/>
            <person name="Herman A."/>
            <person name="Mangelson H."/>
            <person name="Liachko I."/>
            <person name="Sullivan S."/>
            <person name="Sone E.D."/>
            <person name="Koren S."/>
            <person name="Silverstein K.A.T."/>
            <person name="Beckman K.B."/>
            <person name="Gohl D.M."/>
        </authorList>
    </citation>
    <scope>NUCLEOTIDE SEQUENCE</scope>
    <source>
        <strain evidence="2">Duluth1</strain>
        <tissue evidence="2">Whole animal</tissue>
    </source>
</reference>
<sequence length="64" mass="7038">MPILLASGEFLSPCTHIPDRSITLVILNASSTDGKCNVSFDWPRKEKQPMEANDTGGRWSDGMD</sequence>
<proteinExistence type="predicted"/>
<evidence type="ECO:0000313" key="3">
    <source>
        <dbReference type="Proteomes" id="UP000828390"/>
    </source>
</evidence>
<evidence type="ECO:0000256" key="1">
    <source>
        <dbReference type="SAM" id="MobiDB-lite"/>
    </source>
</evidence>
<evidence type="ECO:0000313" key="2">
    <source>
        <dbReference type="EMBL" id="KAH3769422.1"/>
    </source>
</evidence>
<feature type="region of interest" description="Disordered" evidence="1">
    <location>
        <begin position="40"/>
        <end position="64"/>
    </location>
</feature>
<dbReference type="AlphaFoldDB" id="A0A9D4DWM4"/>
<organism evidence="2 3">
    <name type="scientific">Dreissena polymorpha</name>
    <name type="common">Zebra mussel</name>
    <name type="synonym">Mytilus polymorpha</name>
    <dbReference type="NCBI Taxonomy" id="45954"/>
    <lineage>
        <taxon>Eukaryota</taxon>
        <taxon>Metazoa</taxon>
        <taxon>Spiralia</taxon>
        <taxon>Lophotrochozoa</taxon>
        <taxon>Mollusca</taxon>
        <taxon>Bivalvia</taxon>
        <taxon>Autobranchia</taxon>
        <taxon>Heteroconchia</taxon>
        <taxon>Euheterodonta</taxon>
        <taxon>Imparidentia</taxon>
        <taxon>Neoheterodontei</taxon>
        <taxon>Myida</taxon>
        <taxon>Dreissenoidea</taxon>
        <taxon>Dreissenidae</taxon>
        <taxon>Dreissena</taxon>
    </lineage>
</organism>
<accession>A0A9D4DWM4</accession>
<comment type="caution">
    <text evidence="2">The sequence shown here is derived from an EMBL/GenBank/DDBJ whole genome shotgun (WGS) entry which is preliminary data.</text>
</comment>
<protein>
    <submittedName>
        <fullName evidence="2">Uncharacterized protein</fullName>
    </submittedName>
</protein>
<reference evidence="2" key="2">
    <citation type="submission" date="2020-11" db="EMBL/GenBank/DDBJ databases">
        <authorList>
            <person name="McCartney M.A."/>
            <person name="Auch B."/>
            <person name="Kono T."/>
            <person name="Mallez S."/>
            <person name="Becker A."/>
            <person name="Gohl D.M."/>
            <person name="Silverstein K.A.T."/>
            <person name="Koren S."/>
            <person name="Bechman K.B."/>
            <person name="Herman A."/>
            <person name="Abrahante J.E."/>
            <person name="Garbe J."/>
        </authorList>
    </citation>
    <scope>NUCLEOTIDE SEQUENCE</scope>
    <source>
        <strain evidence="2">Duluth1</strain>
        <tissue evidence="2">Whole animal</tissue>
    </source>
</reference>
<gene>
    <name evidence="2" type="ORF">DPMN_170690</name>
</gene>
<keyword evidence="3" id="KW-1185">Reference proteome</keyword>